<feature type="active site" evidence="2">
    <location>
        <position position="47"/>
    </location>
</feature>
<dbReference type="GO" id="GO:0016853">
    <property type="term" value="F:isomerase activity"/>
    <property type="evidence" value="ECO:0007669"/>
    <property type="project" value="TreeGrafter"/>
</dbReference>
<dbReference type="SUPFAM" id="SSF54506">
    <property type="entry name" value="Diaminopimelate epimerase-like"/>
    <property type="match status" value="1"/>
</dbReference>
<dbReference type="NCBIfam" id="TIGR00654">
    <property type="entry name" value="PhzF_family"/>
    <property type="match status" value="1"/>
</dbReference>
<evidence type="ECO:0000313" key="4">
    <source>
        <dbReference type="Proteomes" id="UP000315901"/>
    </source>
</evidence>
<sequence length="291" mass="31057">MPNFPFKQVDVFTHMPFQGNPVAVVFDADNLTSDQMQSIARWTNLSETTFVSRASHPDADYHVRIFTPGNELPFAGHPTIGTAFALLEAGRVAANQGRLIQECRAGLIELSVSTNKDQSVERIEFVLPAAHITELSVDQRQSLESVLGCSCVQTQPVAIVDVGPKWIVGEVADFDALLAITPDFAQLACFEQGLGVTGVTLFARYMEGSACDFEVRTFAPSCGVNEDPVCGSGNGAVAAYLQQCLSIDEDRFSSAQGQSVGRAGRISLSISPDQIKVGGGAVTVVKGEITV</sequence>
<dbReference type="EMBL" id="VFRR01000024">
    <property type="protein sequence ID" value="TPE49478.1"/>
    <property type="molecule type" value="Genomic_DNA"/>
</dbReference>
<dbReference type="GO" id="GO:0005737">
    <property type="term" value="C:cytoplasm"/>
    <property type="evidence" value="ECO:0007669"/>
    <property type="project" value="TreeGrafter"/>
</dbReference>
<protein>
    <submittedName>
        <fullName evidence="3">PhzF family phenazine biosynthesis protein</fullName>
    </submittedName>
</protein>
<evidence type="ECO:0000256" key="1">
    <source>
        <dbReference type="ARBA" id="ARBA00008270"/>
    </source>
</evidence>
<reference evidence="3 4" key="1">
    <citation type="submission" date="2019-06" db="EMBL/GenBank/DDBJ databases">
        <title>A novel bacterium of genus Marinomonas, isolated from coastal sand.</title>
        <authorList>
            <person name="Huang H."/>
            <person name="Mo K."/>
            <person name="Hu Y."/>
        </authorList>
    </citation>
    <scope>NUCLEOTIDE SEQUENCE [LARGE SCALE GENOMIC DNA]</scope>
    <source>
        <strain evidence="3 4">HB171799</strain>
    </source>
</reference>
<dbReference type="PANTHER" id="PTHR13774">
    <property type="entry name" value="PHENAZINE BIOSYNTHESIS PROTEIN"/>
    <property type="match status" value="1"/>
</dbReference>
<accession>A0A501WJE3</accession>
<dbReference type="RefSeq" id="WP_140589538.1">
    <property type="nucleotide sequence ID" value="NZ_VFRR01000024.1"/>
</dbReference>
<dbReference type="OrthoDB" id="9788221at2"/>
<proteinExistence type="inferred from homology"/>
<dbReference type="InterPro" id="IPR003719">
    <property type="entry name" value="Phenazine_PhzF-like"/>
</dbReference>
<dbReference type="AlphaFoldDB" id="A0A501WJE3"/>
<dbReference type="Gene3D" id="3.10.310.10">
    <property type="entry name" value="Diaminopimelate Epimerase, Chain A, domain 1"/>
    <property type="match status" value="2"/>
</dbReference>
<keyword evidence="4" id="KW-1185">Reference proteome</keyword>
<dbReference type="PIRSF" id="PIRSF016184">
    <property type="entry name" value="PhzC_PhzF"/>
    <property type="match status" value="1"/>
</dbReference>
<evidence type="ECO:0000256" key="2">
    <source>
        <dbReference type="PIRSR" id="PIRSR016184-1"/>
    </source>
</evidence>
<evidence type="ECO:0000313" key="3">
    <source>
        <dbReference type="EMBL" id="TPE49478.1"/>
    </source>
</evidence>
<name>A0A501WJE3_9GAMM</name>
<comment type="caution">
    <text evidence="3">The sequence shown here is derived from an EMBL/GenBank/DDBJ whole genome shotgun (WGS) entry which is preliminary data.</text>
</comment>
<dbReference type="Proteomes" id="UP000315901">
    <property type="component" value="Unassembled WGS sequence"/>
</dbReference>
<comment type="similarity">
    <text evidence="1">Belongs to the PhzF family.</text>
</comment>
<dbReference type="Pfam" id="PF02567">
    <property type="entry name" value="PhzC-PhzF"/>
    <property type="match status" value="1"/>
</dbReference>
<dbReference type="PANTHER" id="PTHR13774:SF32">
    <property type="entry name" value="ANTISENSE-ENHANCING SEQUENCE 1"/>
    <property type="match status" value="1"/>
</dbReference>
<organism evidence="3 4">
    <name type="scientific">Maribrevibacterium harenarium</name>
    <dbReference type="NCBI Taxonomy" id="2589817"/>
    <lineage>
        <taxon>Bacteria</taxon>
        <taxon>Pseudomonadati</taxon>
        <taxon>Pseudomonadota</taxon>
        <taxon>Gammaproteobacteria</taxon>
        <taxon>Oceanospirillales</taxon>
        <taxon>Oceanospirillaceae</taxon>
        <taxon>Maribrevibacterium</taxon>
    </lineage>
</organism>
<gene>
    <name evidence="3" type="ORF">FJM67_11810</name>
</gene>